<dbReference type="EC" id="3.2.1.14" evidence="3"/>
<dbReference type="GO" id="GO:0006032">
    <property type="term" value="P:chitin catabolic process"/>
    <property type="evidence" value="ECO:0007669"/>
    <property type="project" value="UniProtKB-KW"/>
</dbReference>
<evidence type="ECO:0000256" key="7">
    <source>
        <dbReference type="ARBA" id="ARBA00023026"/>
    </source>
</evidence>
<dbReference type="PROSITE" id="PS50941">
    <property type="entry name" value="CHIT_BIND_I_2"/>
    <property type="match status" value="2"/>
</dbReference>
<keyword evidence="17" id="KW-1185">Reference proteome</keyword>
<accession>A0A5N6J441</accession>
<evidence type="ECO:0000256" key="2">
    <source>
        <dbReference type="ARBA" id="ARBA00008682"/>
    </source>
</evidence>
<dbReference type="InterPro" id="IPR001223">
    <property type="entry name" value="Glyco_hydro18_cat"/>
</dbReference>
<dbReference type="PROSITE" id="PS00026">
    <property type="entry name" value="CHIT_BIND_I_1"/>
    <property type="match status" value="1"/>
</dbReference>
<comment type="catalytic activity">
    <reaction evidence="1">
        <text>Random endo-hydrolysis of N-acetyl-beta-D-glucosaminide (1-&gt;4)-beta-linkages in chitin and chitodextrins.</text>
        <dbReference type="EC" id="3.2.1.14"/>
    </reaction>
</comment>
<evidence type="ECO:0000256" key="8">
    <source>
        <dbReference type="ARBA" id="ARBA00023277"/>
    </source>
</evidence>
<gene>
    <name evidence="16" type="ORF">BDV30DRAFT_210613</name>
</gene>
<evidence type="ECO:0000256" key="12">
    <source>
        <dbReference type="RuleBase" id="RU000489"/>
    </source>
</evidence>
<dbReference type="EMBL" id="ML732796">
    <property type="protein sequence ID" value="KAB8273438.1"/>
    <property type="molecule type" value="Genomic_DNA"/>
</dbReference>
<keyword evidence="8" id="KW-0119">Carbohydrate metabolism</keyword>
<dbReference type="InterPro" id="IPR018371">
    <property type="entry name" value="Chitin-binding_1_CS"/>
</dbReference>
<evidence type="ECO:0000256" key="3">
    <source>
        <dbReference type="ARBA" id="ARBA00012729"/>
    </source>
</evidence>
<feature type="disulfide bond" evidence="11">
    <location>
        <begin position="60"/>
        <end position="64"/>
    </location>
</feature>
<dbReference type="PROSITE" id="PS51910">
    <property type="entry name" value="GH18_2"/>
    <property type="match status" value="1"/>
</dbReference>
<dbReference type="InterPro" id="IPR029070">
    <property type="entry name" value="Chitinase_insertion_sf"/>
</dbReference>
<evidence type="ECO:0000259" key="15">
    <source>
        <dbReference type="PROSITE" id="PS51910"/>
    </source>
</evidence>
<feature type="disulfide bond" evidence="11">
    <location>
        <begin position="128"/>
        <end position="142"/>
    </location>
</feature>
<keyword evidence="13" id="KW-0732">Signal</keyword>
<evidence type="ECO:0000256" key="4">
    <source>
        <dbReference type="ARBA" id="ARBA00022669"/>
    </source>
</evidence>
<keyword evidence="7" id="KW-0843">Virulence</keyword>
<evidence type="ECO:0000256" key="10">
    <source>
        <dbReference type="ARBA" id="ARBA00023326"/>
    </source>
</evidence>
<organism evidence="16 17">
    <name type="scientific">Aspergillus minisclerotigenes</name>
    <dbReference type="NCBI Taxonomy" id="656917"/>
    <lineage>
        <taxon>Eukaryota</taxon>
        <taxon>Fungi</taxon>
        <taxon>Dikarya</taxon>
        <taxon>Ascomycota</taxon>
        <taxon>Pezizomycotina</taxon>
        <taxon>Eurotiomycetes</taxon>
        <taxon>Eurotiomycetidae</taxon>
        <taxon>Eurotiales</taxon>
        <taxon>Aspergillaceae</taxon>
        <taxon>Aspergillus</taxon>
        <taxon>Aspergillus subgen. Circumdati</taxon>
    </lineage>
</organism>
<dbReference type="GO" id="GO:0008061">
    <property type="term" value="F:chitin binding"/>
    <property type="evidence" value="ECO:0007669"/>
    <property type="project" value="UniProtKB-UniRule"/>
</dbReference>
<sequence>MSGNQRPSSRVSGLTFAFLLLFLFPLVLAQGCSKDKPCATGCCSKEGYCGTTEAHCGDGCVANCDFKLGCDASNPCPSGCCNKFGICGLGPDFCGDDVCVAGCDSKAECDPGFGSEWSEKSGCPLNVCCSKFGFCGVTKEFCGNKTVTHKTCSKDGYLSRVVGYYEGWSTRRACNQFWPEQIPLGVYSHINFAFATIDPETYEVLPADEADVPLYERLTTLKQYDPDLKVMIALGGWTFNDPGPTATIFSDIAASEEKQKKFFKSLVSFMSTHDFDGVDLDWEYPEADDRNGKPADYGNFPKFLANLKSTLDKTPGRNELSITLPASYWYLQHFDLKKLGKHVSFFNIMTYDMHGTWDRGNKWTGEYLNAHTNLTEIKNSLDLLWRNDVKAEQVVMGLAFYGRAYTVASPSCVEPGCLYLSGSVKADCSYETGILLNSEIVETMTTKSLSPKLYKDAAVKVTHWDNQWVSYDDKDTFKMKADFAREQCLGGVMVWAISHDTKNATFTKALAQVSNRRIIAQRQVEDQDHITDTTNYDTCKWSNCGEACPAGWQMIPREDQWRNKKDEYMLDTTGCNGVGFRSWCCPPTKAPKCGWYSFNNGHCESQCPSGMVEIGSTRNGCKSTEFDYQAACCTIEDDNGNELTSMTLYSTSEWAASPHCDTGVCSFKGTTMPDILVQSGTGSGGVYCMPGNVYKQSVYPKHQQTERKLCYNKDGKPPKWDKCQWHNNIGLGKGGQRCWSGCPDDTVRVAMNTYNNGCYARGGEAFCCNANYYTESTRLSDDLQNFQDAVGAWIKDPGCASSSSSKSLGTRDSKCDRDILVFHLAQILTSGISSQEHWETLAKIWDDVAVKYAHLAAKTIMEYFSSGDKLMGAPKVFAGKVLDQPNTYDLMIAGDKNFISCDEDLCETLGCDEEDEALAKRHHQWEEQRDVLRSLEKRGEEIWVTWECEDAAGKFDIPYRKHGYPSRSTWKANESPVREGISYSDKEQCANCDVSERQITRKERRNFTTEHIVELQSIPKFFAYLVKNSMCGVDCAFLLNYFTQEVLVDPPVLPGGNNFKTPADRIMESLGSNELRENFRLLDEFLNELKGKLWVSDIKQLNARMTNIFNAKDVAGALNMVRGVVSVFNYMNLPKVWRRYKQTNILVRQELERIQNAYKAASSKDVKLLQCWDLFLYDLMKSMAGESRQFVVDQLAKFKNDWVESKKPGDKDWLAEVQQVQDFVEGIEKQLDKISINLKDLF</sequence>
<dbReference type="PROSITE" id="PS01095">
    <property type="entry name" value="GH18_1"/>
    <property type="match status" value="1"/>
</dbReference>
<dbReference type="CDD" id="cd06922">
    <property type="entry name" value="ChtBD1_GH18_1"/>
    <property type="match status" value="1"/>
</dbReference>
<dbReference type="PROSITE" id="PS51257">
    <property type="entry name" value="PROKAR_LIPOPROTEIN"/>
    <property type="match status" value="1"/>
</dbReference>
<feature type="chain" id="PRO_5024877023" description="chitinase" evidence="13">
    <location>
        <begin position="30"/>
        <end position="1242"/>
    </location>
</feature>
<dbReference type="Pfam" id="PF00704">
    <property type="entry name" value="Glyco_hydro_18"/>
    <property type="match status" value="1"/>
</dbReference>
<dbReference type="InterPro" id="IPR001579">
    <property type="entry name" value="Glyco_hydro_18_chit_AS"/>
</dbReference>
<evidence type="ECO:0000256" key="1">
    <source>
        <dbReference type="ARBA" id="ARBA00000822"/>
    </source>
</evidence>
<dbReference type="Gene3D" id="3.10.50.10">
    <property type="match status" value="1"/>
</dbReference>
<reference evidence="16 17" key="1">
    <citation type="submission" date="2019-04" db="EMBL/GenBank/DDBJ databases">
        <title>Fungal friends and foes A comparative genomics study of 23 Aspergillus species from section Flavi.</title>
        <authorList>
            <consortium name="DOE Joint Genome Institute"/>
            <person name="Kjaerbolling I."/>
            <person name="Vesth T.C."/>
            <person name="Frisvad J.C."/>
            <person name="Nybo J.L."/>
            <person name="Theobald S."/>
            <person name="Kildgaard S."/>
            <person name="Petersen T.I."/>
            <person name="Kuo A."/>
            <person name="Sato A."/>
            <person name="Lyhne E.K."/>
            <person name="Kogle M.E."/>
            <person name="Wiebenga A."/>
            <person name="Kun R.S."/>
            <person name="Lubbers R.J."/>
            <person name="Makela M.R."/>
            <person name="Barry K."/>
            <person name="Chovatia M."/>
            <person name="Clum A."/>
            <person name="Daum C."/>
            <person name="Haridas S."/>
            <person name="He G."/>
            <person name="LaButti K."/>
            <person name="Lipzen A."/>
            <person name="Mondo S."/>
            <person name="Pangilinan J."/>
            <person name="Riley R."/>
            <person name="Salamov A."/>
            <person name="Simmons B.A."/>
            <person name="Magnuson J.K."/>
            <person name="Henrissat B."/>
            <person name="Mortensen U.H."/>
            <person name="Larsen T.O."/>
            <person name="De vries R.P."/>
            <person name="Grigoriev I.V."/>
            <person name="Machida M."/>
            <person name="Baker S.E."/>
            <person name="Andersen M.R."/>
        </authorList>
    </citation>
    <scope>NUCLEOTIDE SEQUENCE [LARGE SCALE GENOMIC DNA]</scope>
    <source>
        <strain evidence="16 17">CBS 117635</strain>
    </source>
</reference>
<dbReference type="SUPFAM" id="SSF51445">
    <property type="entry name" value="(Trans)glycosidases"/>
    <property type="match status" value="1"/>
</dbReference>
<evidence type="ECO:0000256" key="6">
    <source>
        <dbReference type="ARBA" id="ARBA00023024"/>
    </source>
</evidence>
<feature type="domain" description="GH18" evidence="15">
    <location>
        <begin position="159"/>
        <end position="517"/>
    </location>
</feature>
<evidence type="ECO:0000256" key="5">
    <source>
        <dbReference type="ARBA" id="ARBA00022801"/>
    </source>
</evidence>
<dbReference type="InterPro" id="IPR001002">
    <property type="entry name" value="Chitin-bd_1"/>
</dbReference>
<dbReference type="InterPro" id="IPR036861">
    <property type="entry name" value="Endochitinase-like_sf"/>
</dbReference>
<dbReference type="Proteomes" id="UP000326289">
    <property type="component" value="Unassembled WGS sequence"/>
</dbReference>
<keyword evidence="6" id="KW-0146">Chitin degradation</keyword>
<comment type="caution">
    <text evidence="11">Lacks conserved residue(s) required for the propagation of feature annotation.</text>
</comment>
<evidence type="ECO:0000256" key="9">
    <source>
        <dbReference type="ARBA" id="ARBA00023295"/>
    </source>
</evidence>
<dbReference type="AlphaFoldDB" id="A0A5N6J441"/>
<keyword evidence="9 12" id="KW-0326">Glycosidase</keyword>
<keyword evidence="5 12" id="KW-0378">Hydrolase</keyword>
<protein>
    <recommendedName>
        <fullName evidence="3">chitinase</fullName>
        <ecNumber evidence="3">3.2.1.14</ecNumber>
    </recommendedName>
</protein>
<comment type="similarity">
    <text evidence="2">Belongs to the glycosyl hydrolase 18 family. Chitinase class V subfamily.</text>
</comment>
<dbReference type="PANTHER" id="PTHR11177:SF333">
    <property type="entry name" value="CHITINASE"/>
    <property type="match status" value="1"/>
</dbReference>
<dbReference type="SUPFAM" id="SSF57016">
    <property type="entry name" value="Plant lectins/antimicrobial peptides"/>
    <property type="match status" value="1"/>
</dbReference>
<dbReference type="CDD" id="cd00035">
    <property type="entry name" value="ChtBD1"/>
    <property type="match status" value="1"/>
</dbReference>
<evidence type="ECO:0000259" key="14">
    <source>
        <dbReference type="PROSITE" id="PS50941"/>
    </source>
</evidence>
<dbReference type="InterPro" id="IPR017853">
    <property type="entry name" value="GH"/>
</dbReference>
<evidence type="ECO:0000256" key="11">
    <source>
        <dbReference type="PROSITE-ProRule" id="PRU00261"/>
    </source>
</evidence>
<proteinExistence type="inferred from homology"/>
<evidence type="ECO:0000313" key="16">
    <source>
        <dbReference type="EMBL" id="KAB8273438.1"/>
    </source>
</evidence>
<evidence type="ECO:0000256" key="13">
    <source>
        <dbReference type="SAM" id="SignalP"/>
    </source>
</evidence>
<dbReference type="InterPro" id="IPR011583">
    <property type="entry name" value="Chitinase_II/V-like_cat"/>
</dbReference>
<feature type="domain" description="Chitin-binding type-1" evidence="14">
    <location>
        <begin position="29"/>
        <end position="66"/>
    </location>
</feature>
<dbReference type="InterPro" id="IPR050314">
    <property type="entry name" value="Glycosyl_Hydrlase_18"/>
</dbReference>
<keyword evidence="10" id="KW-0624">Polysaccharide degradation</keyword>
<evidence type="ECO:0000313" key="17">
    <source>
        <dbReference type="Proteomes" id="UP000326289"/>
    </source>
</evidence>
<name>A0A5N6J441_9EURO</name>
<feature type="disulfide bond" evidence="11">
    <location>
        <begin position="42"/>
        <end position="56"/>
    </location>
</feature>
<dbReference type="SUPFAM" id="SSF54556">
    <property type="entry name" value="Chitinase insertion domain"/>
    <property type="match status" value="1"/>
</dbReference>
<feature type="signal peptide" evidence="13">
    <location>
        <begin position="1"/>
        <end position="29"/>
    </location>
</feature>
<dbReference type="SMART" id="SM00270">
    <property type="entry name" value="ChtBD1"/>
    <property type="match status" value="3"/>
</dbReference>
<dbReference type="Gene3D" id="3.20.20.80">
    <property type="entry name" value="Glycosidases"/>
    <property type="match status" value="1"/>
</dbReference>
<feature type="domain" description="Chitin-binding type-1" evidence="14">
    <location>
        <begin position="106"/>
        <end position="154"/>
    </location>
</feature>
<dbReference type="GO" id="GO:0008843">
    <property type="term" value="F:endochitinase activity"/>
    <property type="evidence" value="ECO:0007669"/>
    <property type="project" value="UniProtKB-EC"/>
</dbReference>
<dbReference type="GO" id="GO:0000272">
    <property type="term" value="P:polysaccharide catabolic process"/>
    <property type="evidence" value="ECO:0007669"/>
    <property type="project" value="UniProtKB-KW"/>
</dbReference>
<dbReference type="PANTHER" id="PTHR11177">
    <property type="entry name" value="CHITINASE"/>
    <property type="match status" value="1"/>
</dbReference>
<keyword evidence="4 11" id="KW-0147">Chitin-binding</keyword>
<keyword evidence="11" id="KW-1015">Disulfide bond</keyword>
<dbReference type="SMART" id="SM00636">
    <property type="entry name" value="Glyco_18"/>
    <property type="match status" value="1"/>
</dbReference>
<feature type="disulfide bond" evidence="11">
    <location>
        <begin position="123"/>
        <end position="135"/>
    </location>
</feature>
<dbReference type="Gene3D" id="3.30.60.10">
    <property type="entry name" value="Endochitinase-like"/>
    <property type="match status" value="2"/>
</dbReference>
<dbReference type="Pfam" id="PF00187">
    <property type="entry name" value="Chitin_bind_1"/>
    <property type="match status" value="1"/>
</dbReference>